<dbReference type="Pfam" id="PF01844">
    <property type="entry name" value="HNH"/>
    <property type="match status" value="1"/>
</dbReference>
<dbReference type="InterPro" id="IPR003615">
    <property type="entry name" value="HNH_nuc"/>
</dbReference>
<keyword evidence="3" id="KW-0540">Nuclease</keyword>
<dbReference type="Proteomes" id="UP000002255">
    <property type="component" value="Chromosome"/>
</dbReference>
<dbReference type="Gene3D" id="1.10.30.50">
    <property type="match status" value="1"/>
</dbReference>
<sequence>MAYQPFEFPEWNGVENIDNWKYRRRRALKIHEASQSPLLRLRGPDGEPLYRMNDSGSIRRTRQASSTTIRRVKERDGYRCVWCGSADNLEVDHIVRYADGGSNTPDNLRTLCHGCHGSRGGRP</sequence>
<evidence type="ECO:0000259" key="2">
    <source>
        <dbReference type="SMART" id="SM00507"/>
    </source>
</evidence>
<organism evidence="3 4">
    <name type="scientific">Xylanimonas cellulosilytica (strain DSM 15894 / JCM 12276 / CECT 5975 / KCTC 9989 / LMG 20990 / NBRC 107835 / XIL07)</name>
    <dbReference type="NCBI Taxonomy" id="446471"/>
    <lineage>
        <taxon>Bacteria</taxon>
        <taxon>Bacillati</taxon>
        <taxon>Actinomycetota</taxon>
        <taxon>Actinomycetes</taxon>
        <taxon>Micrococcales</taxon>
        <taxon>Promicromonosporaceae</taxon>
        <taxon>Xylanimonas</taxon>
    </lineage>
</organism>
<dbReference type="GO" id="GO:0008270">
    <property type="term" value="F:zinc ion binding"/>
    <property type="evidence" value="ECO:0007669"/>
    <property type="project" value="InterPro"/>
</dbReference>
<name>D1BWN6_XYLCX</name>
<dbReference type="STRING" id="446471.Xcel_0579"/>
<protein>
    <submittedName>
        <fullName evidence="3">HNH endonuclease</fullName>
    </submittedName>
</protein>
<dbReference type="PANTHER" id="PTHR33877">
    <property type="entry name" value="SLL1193 PROTEIN"/>
    <property type="match status" value="1"/>
</dbReference>
<dbReference type="InterPro" id="IPR052892">
    <property type="entry name" value="NA-targeting_endonuclease"/>
</dbReference>
<reference evidence="3 4" key="2">
    <citation type="journal article" date="2010" name="Stand. Genomic Sci.">
        <title>Complete genome sequence of Xylanimonas cellulosilytica type strain (XIL07).</title>
        <authorList>
            <person name="Foster B."/>
            <person name="Pukall R."/>
            <person name="Abt B."/>
            <person name="Nolan M."/>
            <person name="Glavina Del Rio T."/>
            <person name="Chen F."/>
            <person name="Lucas S."/>
            <person name="Tice H."/>
            <person name="Pitluck S."/>
            <person name="Cheng J.-F."/>
            <person name="Chertkov O."/>
            <person name="Brettin T."/>
            <person name="Han C."/>
            <person name="Detter J.C."/>
            <person name="Bruce D."/>
            <person name="Goodwin L."/>
            <person name="Ivanova N."/>
            <person name="Mavromatis K."/>
            <person name="Pati A."/>
            <person name="Mikhailova N."/>
            <person name="Chen A."/>
            <person name="Palaniappan K."/>
            <person name="Land M."/>
            <person name="Hauser L."/>
            <person name="Chang Y.-J."/>
            <person name="Jeffries C.D."/>
            <person name="Chain P."/>
            <person name="Rohde M."/>
            <person name="Goeker M."/>
            <person name="Bristow J."/>
            <person name="Eisen J.A."/>
            <person name="Markowitz V."/>
            <person name="Hugenholtz P."/>
            <person name="Kyrpides N.C."/>
            <person name="Klenk H.-P."/>
            <person name="Lapidus A."/>
        </authorList>
    </citation>
    <scope>NUCLEOTIDE SEQUENCE [LARGE SCALE GENOMIC DNA]</scope>
    <source>
        <strain evidence="4">DSM 15894 / CECT 5975 / LMG 20990 / XIL07</strain>
    </source>
</reference>
<keyword evidence="4" id="KW-1185">Reference proteome</keyword>
<dbReference type="RefSeq" id="WP_012877362.1">
    <property type="nucleotide sequence ID" value="NC_013530.1"/>
</dbReference>
<evidence type="ECO:0000313" key="4">
    <source>
        <dbReference type="Proteomes" id="UP000002255"/>
    </source>
</evidence>
<keyword evidence="3" id="KW-0255">Endonuclease</keyword>
<feature type="domain" description="HNH nuclease" evidence="2">
    <location>
        <begin position="68"/>
        <end position="117"/>
    </location>
</feature>
<feature type="compositionally biased region" description="Polar residues" evidence="1">
    <location>
        <begin position="54"/>
        <end position="69"/>
    </location>
</feature>
<evidence type="ECO:0000256" key="1">
    <source>
        <dbReference type="SAM" id="MobiDB-lite"/>
    </source>
</evidence>
<accession>D1BWN6</accession>
<dbReference type="PANTHER" id="PTHR33877:SF2">
    <property type="entry name" value="OS07G0170200 PROTEIN"/>
    <property type="match status" value="1"/>
</dbReference>
<dbReference type="EMBL" id="CP001821">
    <property type="protein sequence ID" value="ACZ29618.1"/>
    <property type="molecule type" value="Genomic_DNA"/>
</dbReference>
<dbReference type="AlphaFoldDB" id="D1BWN6"/>
<keyword evidence="3" id="KW-0378">Hydrolase</keyword>
<dbReference type="InterPro" id="IPR002711">
    <property type="entry name" value="HNH"/>
</dbReference>
<dbReference type="KEGG" id="xce:Xcel_0579"/>
<dbReference type="HOGENOM" id="CLU_2014370_0_0_11"/>
<gene>
    <name evidence="3" type="ordered locus">Xcel_0579</name>
</gene>
<dbReference type="SMART" id="SM00507">
    <property type="entry name" value="HNHc"/>
    <property type="match status" value="1"/>
</dbReference>
<reference evidence="4" key="1">
    <citation type="submission" date="2009-11" db="EMBL/GenBank/DDBJ databases">
        <title>The complete chromosome of Xylanimonas cellulosilytica DSM 15894.</title>
        <authorList>
            <consortium name="US DOE Joint Genome Institute (JGI-PGF)"/>
            <person name="Lucas S."/>
            <person name="Copeland A."/>
            <person name="Lapidus A."/>
            <person name="Glavina del Rio T."/>
            <person name="Dalin E."/>
            <person name="Tice H."/>
            <person name="Bruce D."/>
            <person name="Goodwin L."/>
            <person name="Pitluck S."/>
            <person name="Kyrpides N."/>
            <person name="Mavromatis K."/>
            <person name="Ivanova N."/>
            <person name="Mikhailova N."/>
            <person name="Foster B."/>
            <person name="Clum A."/>
            <person name="Brettin T."/>
            <person name="Detter J.C."/>
            <person name="Han C."/>
            <person name="Larimer F."/>
            <person name="Land M."/>
            <person name="Hauser L."/>
            <person name="Markowitz V."/>
            <person name="Cheng J.F."/>
            <person name="Hugenholtz P."/>
            <person name="Woyke T."/>
            <person name="Wu D."/>
            <person name="Gehrich-Schroeter G."/>
            <person name="Schneider S."/>
            <person name="Pukall S.R."/>
            <person name="Klenk H.P."/>
            <person name="Eisen J.A."/>
        </authorList>
    </citation>
    <scope>NUCLEOTIDE SEQUENCE [LARGE SCALE GENOMIC DNA]</scope>
    <source>
        <strain evidence="4">DSM 15894 / CECT 5975 / LMG 20990 / XIL07</strain>
    </source>
</reference>
<dbReference type="GO" id="GO:0003676">
    <property type="term" value="F:nucleic acid binding"/>
    <property type="evidence" value="ECO:0007669"/>
    <property type="project" value="InterPro"/>
</dbReference>
<evidence type="ECO:0000313" key="3">
    <source>
        <dbReference type="EMBL" id="ACZ29618.1"/>
    </source>
</evidence>
<dbReference type="GO" id="GO:0004519">
    <property type="term" value="F:endonuclease activity"/>
    <property type="evidence" value="ECO:0007669"/>
    <property type="project" value="UniProtKB-KW"/>
</dbReference>
<dbReference type="CDD" id="cd00085">
    <property type="entry name" value="HNHc"/>
    <property type="match status" value="1"/>
</dbReference>
<feature type="region of interest" description="Disordered" evidence="1">
    <location>
        <begin position="41"/>
        <end position="69"/>
    </location>
</feature>
<proteinExistence type="predicted"/>
<dbReference type="eggNOG" id="COG1403">
    <property type="taxonomic scope" value="Bacteria"/>
</dbReference>